<feature type="compositionally biased region" description="Polar residues" evidence="3">
    <location>
        <begin position="132"/>
        <end position="142"/>
    </location>
</feature>
<dbReference type="GO" id="GO:0008021">
    <property type="term" value="C:synaptic vesicle"/>
    <property type="evidence" value="ECO:0007669"/>
    <property type="project" value="TreeGrafter"/>
</dbReference>
<comment type="caution">
    <text evidence="6">The sequence shown here is derived from an EMBL/GenBank/DDBJ whole genome shotgun (WGS) entry which is preliminary data.</text>
</comment>
<accession>A0A8T2KZJ9</accession>
<dbReference type="InterPro" id="IPR020408">
    <property type="entry name" value="Nerve_growth_factor-like"/>
</dbReference>
<dbReference type="GO" id="GO:0007169">
    <property type="term" value="P:cell surface receptor protein tyrosine kinase signaling pathway"/>
    <property type="evidence" value="ECO:0007669"/>
    <property type="project" value="TreeGrafter"/>
</dbReference>
<dbReference type="GO" id="GO:0021675">
    <property type="term" value="P:nerve development"/>
    <property type="evidence" value="ECO:0007669"/>
    <property type="project" value="TreeGrafter"/>
</dbReference>
<dbReference type="GO" id="GO:0030425">
    <property type="term" value="C:dendrite"/>
    <property type="evidence" value="ECO:0007669"/>
    <property type="project" value="TreeGrafter"/>
</dbReference>
<dbReference type="Pfam" id="PF00243">
    <property type="entry name" value="NGF"/>
    <property type="match status" value="1"/>
</dbReference>
<evidence type="ECO:0000313" key="7">
    <source>
        <dbReference type="Proteomes" id="UP000752171"/>
    </source>
</evidence>
<keyword evidence="4" id="KW-0732">Signal</keyword>
<feature type="compositionally biased region" description="Acidic residues" evidence="3">
    <location>
        <begin position="329"/>
        <end position="339"/>
    </location>
</feature>
<feature type="region of interest" description="Disordered" evidence="3">
    <location>
        <begin position="37"/>
        <end position="247"/>
    </location>
</feature>
<feature type="domain" description="Nerve growth factor-related" evidence="5">
    <location>
        <begin position="397"/>
        <end position="509"/>
    </location>
</feature>
<dbReference type="GO" id="GO:0030424">
    <property type="term" value="C:axon"/>
    <property type="evidence" value="ECO:0007669"/>
    <property type="project" value="TreeGrafter"/>
</dbReference>
<dbReference type="OrthoDB" id="8959386at2759"/>
<dbReference type="GO" id="GO:0048812">
    <property type="term" value="P:neuron projection morphogenesis"/>
    <property type="evidence" value="ECO:0007669"/>
    <property type="project" value="TreeGrafter"/>
</dbReference>
<feature type="compositionally biased region" description="Basic and acidic residues" evidence="3">
    <location>
        <begin position="120"/>
        <end position="131"/>
    </location>
</feature>
<dbReference type="GO" id="GO:0005163">
    <property type="term" value="F:nerve growth factor receptor binding"/>
    <property type="evidence" value="ECO:0007669"/>
    <property type="project" value="TreeGrafter"/>
</dbReference>
<dbReference type="GO" id="GO:0005615">
    <property type="term" value="C:extracellular space"/>
    <property type="evidence" value="ECO:0007669"/>
    <property type="project" value="TreeGrafter"/>
</dbReference>
<feature type="region of interest" description="Disordered" evidence="3">
    <location>
        <begin position="327"/>
        <end position="392"/>
    </location>
</feature>
<dbReference type="EMBL" id="JAICCE010000019">
    <property type="protein sequence ID" value="KAG9264087.1"/>
    <property type="molecule type" value="Genomic_DNA"/>
</dbReference>
<organism evidence="6 7">
    <name type="scientific">Astyanax mexicanus</name>
    <name type="common">Blind cave fish</name>
    <name type="synonym">Astyanax fasciatus mexicanus</name>
    <dbReference type="NCBI Taxonomy" id="7994"/>
    <lineage>
        <taxon>Eukaryota</taxon>
        <taxon>Metazoa</taxon>
        <taxon>Chordata</taxon>
        <taxon>Craniata</taxon>
        <taxon>Vertebrata</taxon>
        <taxon>Euteleostomi</taxon>
        <taxon>Actinopterygii</taxon>
        <taxon>Neopterygii</taxon>
        <taxon>Teleostei</taxon>
        <taxon>Ostariophysi</taxon>
        <taxon>Characiformes</taxon>
        <taxon>Characoidei</taxon>
        <taxon>Acestrorhamphidae</taxon>
        <taxon>Acestrorhamphinae</taxon>
        <taxon>Astyanax</taxon>
    </lineage>
</organism>
<gene>
    <name evidence="6" type="ORF">AMEX_G22324</name>
</gene>
<dbReference type="GO" id="GO:0038180">
    <property type="term" value="P:nerve growth factor signaling pathway"/>
    <property type="evidence" value="ECO:0007669"/>
    <property type="project" value="TreeGrafter"/>
</dbReference>
<evidence type="ECO:0000256" key="3">
    <source>
        <dbReference type="SAM" id="MobiDB-lite"/>
    </source>
</evidence>
<dbReference type="GO" id="GO:0050804">
    <property type="term" value="P:modulation of chemical synaptic transmission"/>
    <property type="evidence" value="ECO:0007669"/>
    <property type="project" value="TreeGrafter"/>
</dbReference>
<reference evidence="6 7" key="1">
    <citation type="submission" date="2021-07" db="EMBL/GenBank/DDBJ databases">
        <authorList>
            <person name="Imarazene B."/>
            <person name="Zahm M."/>
            <person name="Klopp C."/>
            <person name="Cabau C."/>
            <person name="Beille S."/>
            <person name="Jouanno E."/>
            <person name="Castinel A."/>
            <person name="Lluch J."/>
            <person name="Gil L."/>
            <person name="Kuchtly C."/>
            <person name="Lopez Roques C."/>
            <person name="Donnadieu C."/>
            <person name="Parrinello H."/>
            <person name="Journot L."/>
            <person name="Du K."/>
            <person name="Schartl M."/>
            <person name="Retaux S."/>
            <person name="Guiguen Y."/>
        </authorList>
    </citation>
    <scope>NUCLEOTIDE SEQUENCE [LARGE SCALE GENOMIC DNA]</scope>
    <source>
        <strain evidence="6">Pach_M1</strain>
        <tissue evidence="6">Testis</tissue>
    </source>
</reference>
<name>A0A8T2KZJ9_ASTMX</name>
<dbReference type="InterPro" id="IPR029034">
    <property type="entry name" value="Cystine-knot_cytokine"/>
</dbReference>
<evidence type="ECO:0000256" key="4">
    <source>
        <dbReference type="SAM" id="SignalP"/>
    </source>
</evidence>
<dbReference type="GO" id="GO:0008083">
    <property type="term" value="F:growth factor activity"/>
    <property type="evidence" value="ECO:0007669"/>
    <property type="project" value="UniProtKB-KW"/>
</dbReference>
<feature type="compositionally biased region" description="Low complexity" evidence="3">
    <location>
        <begin position="37"/>
        <end position="49"/>
    </location>
</feature>
<proteinExistence type="inferred from homology"/>
<dbReference type="InterPro" id="IPR002072">
    <property type="entry name" value="Nerve_growth_factor-rel"/>
</dbReference>
<dbReference type="PANTHER" id="PTHR11589">
    <property type="entry name" value="NERVE GROWTH FACTOR NGF -RELATED"/>
    <property type="match status" value="1"/>
</dbReference>
<evidence type="ECO:0000256" key="2">
    <source>
        <dbReference type="ARBA" id="ARBA00023030"/>
    </source>
</evidence>
<dbReference type="Proteomes" id="UP000752171">
    <property type="component" value="Unassembled WGS sequence"/>
</dbReference>
<dbReference type="GO" id="GO:0043524">
    <property type="term" value="P:negative regulation of neuron apoptotic process"/>
    <property type="evidence" value="ECO:0007669"/>
    <property type="project" value="TreeGrafter"/>
</dbReference>
<feature type="compositionally biased region" description="Basic and acidic residues" evidence="3">
    <location>
        <begin position="342"/>
        <end position="362"/>
    </location>
</feature>
<dbReference type="AlphaFoldDB" id="A0A8T2KZJ9"/>
<dbReference type="Gene3D" id="2.10.90.10">
    <property type="entry name" value="Cystine-knot cytokines"/>
    <property type="match status" value="1"/>
</dbReference>
<dbReference type="PANTHER" id="PTHR11589:SF8">
    <property type="entry name" value="NEUROTROPHIN-4"/>
    <property type="match status" value="1"/>
</dbReference>
<feature type="compositionally biased region" description="Basic and acidic residues" evidence="3">
    <location>
        <begin position="98"/>
        <end position="113"/>
    </location>
</feature>
<protein>
    <recommendedName>
        <fullName evidence="5">Nerve growth factor-related domain-containing protein</fullName>
    </recommendedName>
</protein>
<evidence type="ECO:0000259" key="5">
    <source>
        <dbReference type="SMART" id="SM00140"/>
    </source>
</evidence>
<dbReference type="SUPFAM" id="SSF57501">
    <property type="entry name" value="Cystine-knot cytokines"/>
    <property type="match status" value="1"/>
</dbReference>
<feature type="compositionally biased region" description="Basic and acidic residues" evidence="3">
    <location>
        <begin position="59"/>
        <end position="68"/>
    </location>
</feature>
<feature type="compositionally biased region" description="Basic and acidic residues" evidence="3">
    <location>
        <begin position="162"/>
        <end position="184"/>
    </location>
</feature>
<feature type="compositionally biased region" description="Polar residues" evidence="3">
    <location>
        <begin position="69"/>
        <end position="96"/>
    </location>
</feature>
<comment type="similarity">
    <text evidence="1">Belongs to the NGF-beta family.</text>
</comment>
<sequence>MHWLPLVAMVIASALLFLQCPLPRLVTLTMETGSNIQSSSSAANNFNNSHGDFNSSANETERAPHRTADNYSLEDNTLSSFTNVESLANREQSQETLLAERDLDKSKTGDQTDFRSQGSKSHEHKTLEDSRVLTSNKPQSVRFQEDGSFEGVGTGTRGRKTLLKDRDNDRTRSKKNLLKDRDSDWSQGKKTLQHERDSDGSQGKKGLPKDRNNNGTMTQGKEHLIKDKDSDMSPSTRTLLKDQDNQENSIVNQQLPDSQPVEAAGVEGVDIDLASAEGLEMSIDDILQEDEELLLLASQPRVLFSTSTTPPKYPPLQLLMESGLLPREEENEEEYEEQSSADIDRTLQEETAKPGQARDGESYRNLLLGLSDTDSPSPVLPPRLSRKRRQAGLEGRERAACESVSMWVTDKKTAMDFRRRNVTVVEFFETKKGNKIVQHFYETRCRGSKGGREPTGEHGMAGGDCLGVDKKHWLSECRTKQGYVRAFTSDSNGRLSWNWIRIDSSCVCVLKSKNHRNQWQGRGTR</sequence>
<evidence type="ECO:0000256" key="1">
    <source>
        <dbReference type="ARBA" id="ARBA00010783"/>
    </source>
</evidence>
<dbReference type="SMART" id="SM00140">
    <property type="entry name" value="NGF"/>
    <property type="match status" value="1"/>
</dbReference>
<keyword evidence="2" id="KW-0339">Growth factor</keyword>
<feature type="chain" id="PRO_5035824826" description="Nerve growth factor-related domain-containing protein" evidence="4">
    <location>
        <begin position="17"/>
        <end position="525"/>
    </location>
</feature>
<dbReference type="PROSITE" id="PS50270">
    <property type="entry name" value="NGF_2"/>
    <property type="match status" value="1"/>
</dbReference>
<feature type="compositionally biased region" description="Basic and acidic residues" evidence="3">
    <location>
        <begin position="220"/>
        <end position="231"/>
    </location>
</feature>
<dbReference type="PRINTS" id="PR00268">
    <property type="entry name" value="NGF"/>
</dbReference>
<evidence type="ECO:0000313" key="6">
    <source>
        <dbReference type="EMBL" id="KAG9264087.1"/>
    </source>
</evidence>
<feature type="signal peptide" evidence="4">
    <location>
        <begin position="1"/>
        <end position="16"/>
    </location>
</feature>